<dbReference type="EMBL" id="CP002467">
    <property type="protein sequence ID" value="ADV83838.1"/>
    <property type="molecule type" value="Genomic_DNA"/>
</dbReference>
<dbReference type="AlphaFoldDB" id="E8V620"/>
<protein>
    <submittedName>
        <fullName evidence="3">Uncharacterized protein</fullName>
    </submittedName>
</protein>
<accession>E8V620</accession>
<organism evidence="3 4">
    <name type="scientific">Terriglobus saanensis (strain ATCC BAA-1853 / DSM 23119 / SP1PR4)</name>
    <dbReference type="NCBI Taxonomy" id="401053"/>
    <lineage>
        <taxon>Bacteria</taxon>
        <taxon>Pseudomonadati</taxon>
        <taxon>Acidobacteriota</taxon>
        <taxon>Terriglobia</taxon>
        <taxon>Terriglobales</taxon>
        <taxon>Acidobacteriaceae</taxon>
        <taxon>Terriglobus</taxon>
    </lineage>
</organism>
<name>E8V620_TERSS</name>
<feature type="transmembrane region" description="Helical" evidence="2">
    <location>
        <begin position="103"/>
        <end position="121"/>
    </location>
</feature>
<dbReference type="eggNOG" id="ENOG5033DN1">
    <property type="taxonomic scope" value="Bacteria"/>
</dbReference>
<sequence>MHGRPTASLGIYTLGMDKVRLGRILGAGARHAARTAVQAMDAATAPDPNPQAKRPEVLSPQQPRRSPEATLASVAQTVRAVDQAKRSAKQAALAPLKKASKALWLEVTGSFFLLFALAFAVNAAKVRDGIHMASANHNRFLLYSALTLLFGYFSVSSFMNANKR</sequence>
<dbReference type="HOGENOM" id="CLU_1618205_0_0_0"/>
<keyword evidence="4" id="KW-1185">Reference proteome</keyword>
<feature type="transmembrane region" description="Helical" evidence="2">
    <location>
        <begin position="141"/>
        <end position="161"/>
    </location>
</feature>
<evidence type="ECO:0000313" key="4">
    <source>
        <dbReference type="Proteomes" id="UP000006844"/>
    </source>
</evidence>
<keyword evidence="2" id="KW-1133">Transmembrane helix</keyword>
<dbReference type="STRING" id="401053.AciPR4_3079"/>
<dbReference type="Proteomes" id="UP000006844">
    <property type="component" value="Chromosome"/>
</dbReference>
<reference evidence="3 4" key="1">
    <citation type="journal article" date="2012" name="Stand. Genomic Sci.">
        <title>Complete genome sequence of Terriglobus saanensis type strain SP1PR4(T), an Acidobacteria from tundra soil.</title>
        <authorList>
            <person name="Rawat S.R."/>
            <person name="Mannisto M.K."/>
            <person name="Starovoytov V."/>
            <person name="Goodwin L."/>
            <person name="Nolan M."/>
            <person name="Hauser L."/>
            <person name="Land M."/>
            <person name="Davenport K.W."/>
            <person name="Woyke T."/>
            <person name="Haggblom M.M."/>
        </authorList>
    </citation>
    <scope>NUCLEOTIDE SEQUENCE</scope>
    <source>
        <strain evidence="4">ATCC BAA-1853 / DSM 23119 / SP1PR4</strain>
    </source>
</reference>
<evidence type="ECO:0000256" key="2">
    <source>
        <dbReference type="SAM" id="Phobius"/>
    </source>
</evidence>
<dbReference type="KEGG" id="tsa:AciPR4_3079"/>
<keyword evidence="2" id="KW-0472">Membrane</keyword>
<proteinExistence type="predicted"/>
<evidence type="ECO:0000256" key="1">
    <source>
        <dbReference type="SAM" id="MobiDB-lite"/>
    </source>
</evidence>
<evidence type="ECO:0000313" key="3">
    <source>
        <dbReference type="EMBL" id="ADV83838.1"/>
    </source>
</evidence>
<keyword evidence="2" id="KW-0812">Transmembrane</keyword>
<gene>
    <name evidence="3" type="ordered locus">AciPR4_3079</name>
</gene>
<feature type="region of interest" description="Disordered" evidence="1">
    <location>
        <begin position="40"/>
        <end position="70"/>
    </location>
</feature>